<dbReference type="GO" id="GO:0000228">
    <property type="term" value="C:nuclear chromosome"/>
    <property type="evidence" value="ECO:0007669"/>
    <property type="project" value="InterPro"/>
</dbReference>
<dbReference type="EMBL" id="JACDTQ010004021">
    <property type="protein sequence ID" value="KAF5911230.1"/>
    <property type="molecule type" value="Genomic_DNA"/>
</dbReference>
<accession>A0A7J7E5Z5</accession>
<feature type="non-terminal residue" evidence="2">
    <location>
        <position position="245"/>
    </location>
</feature>
<dbReference type="GO" id="GO:0006338">
    <property type="term" value="P:chromatin remodeling"/>
    <property type="evidence" value="ECO:0007669"/>
    <property type="project" value="InterPro"/>
</dbReference>
<evidence type="ECO:0000259" key="1">
    <source>
        <dbReference type="Pfam" id="PF21459"/>
    </source>
</evidence>
<name>A0A7J7E5Z5_DICBM</name>
<evidence type="ECO:0000313" key="2">
    <source>
        <dbReference type="EMBL" id="KAF5911230.1"/>
    </source>
</evidence>
<dbReference type="InterPro" id="IPR048664">
    <property type="entry name" value="INI1_DNA-bd"/>
</dbReference>
<organism evidence="2 3">
    <name type="scientific">Diceros bicornis minor</name>
    <name type="common">South-central black rhinoceros</name>
    <dbReference type="NCBI Taxonomy" id="77932"/>
    <lineage>
        <taxon>Eukaryota</taxon>
        <taxon>Metazoa</taxon>
        <taxon>Chordata</taxon>
        <taxon>Craniata</taxon>
        <taxon>Vertebrata</taxon>
        <taxon>Euteleostomi</taxon>
        <taxon>Mammalia</taxon>
        <taxon>Eutheria</taxon>
        <taxon>Laurasiatheria</taxon>
        <taxon>Perissodactyla</taxon>
        <taxon>Rhinocerotidae</taxon>
        <taxon>Diceros</taxon>
    </lineage>
</organism>
<sequence>AIQTITSLPLPQKKKKSIYLICFSNFKVRKISKKRKANVEERRKIVASSHDCGYTNLATSMTLLKASGVEEILDGNHEKYKAMEPTTYFKEQKTKWNSQWVPTLPNISHHLDTVSCSMTIHRNRMGWDKKRTFSITSAITQQIESYPTTEFCKDQSDQSVIIKLNNPMGNVALVDQLNGTCQRRRTPETLALKLCLELGLSREEIVTTIACSIWGQPSWHWKTYAFSENSLPMVKIAIQNTGDAD</sequence>
<feature type="domain" description="SWI/SNF Subunit INI1 DNA binding" evidence="1">
    <location>
        <begin position="33"/>
        <end position="76"/>
    </location>
</feature>
<dbReference type="AlphaFoldDB" id="A0A7J7E5Z5"/>
<keyword evidence="3" id="KW-1185">Reference proteome</keyword>
<dbReference type="Pfam" id="PF04855">
    <property type="entry name" value="SNF5"/>
    <property type="match status" value="1"/>
</dbReference>
<dbReference type="InterPro" id="IPR006939">
    <property type="entry name" value="SNF5"/>
</dbReference>
<dbReference type="Pfam" id="PF21459">
    <property type="entry name" value="INI1_DNA-bd"/>
    <property type="match status" value="1"/>
</dbReference>
<gene>
    <name evidence="2" type="ORF">HPG69_019598</name>
</gene>
<evidence type="ECO:0000313" key="3">
    <source>
        <dbReference type="Proteomes" id="UP000551758"/>
    </source>
</evidence>
<protein>
    <recommendedName>
        <fullName evidence="1">SWI/SNF Subunit INI1 DNA binding domain-containing protein</fullName>
    </recommendedName>
</protein>
<reference evidence="2 3" key="1">
    <citation type="journal article" date="2020" name="Mol. Biol. Evol.">
        <title>Interspecific Gene Flow and the Evolution of Specialization in Black and White Rhinoceros.</title>
        <authorList>
            <person name="Moodley Y."/>
            <person name="Westbury M.V."/>
            <person name="Russo I.M."/>
            <person name="Gopalakrishnan S."/>
            <person name="Rakotoarivelo A."/>
            <person name="Olsen R.A."/>
            <person name="Prost S."/>
            <person name="Tunstall T."/>
            <person name="Ryder O.A."/>
            <person name="Dalen L."/>
            <person name="Bruford M.W."/>
        </authorList>
    </citation>
    <scope>NUCLEOTIDE SEQUENCE [LARGE SCALE GENOMIC DNA]</scope>
    <source>
        <strain evidence="2">SBR-YM</strain>
        <tissue evidence="2">Skin</tissue>
    </source>
</reference>
<comment type="caution">
    <text evidence="2">The sequence shown here is derived from an EMBL/GenBank/DDBJ whole genome shotgun (WGS) entry which is preliminary data.</text>
</comment>
<proteinExistence type="predicted"/>
<dbReference type="Proteomes" id="UP000551758">
    <property type="component" value="Unassembled WGS sequence"/>
</dbReference>